<feature type="transmembrane region" description="Helical" evidence="6">
    <location>
        <begin position="153"/>
        <end position="171"/>
    </location>
</feature>
<feature type="transmembrane region" description="Helical" evidence="6">
    <location>
        <begin position="110"/>
        <end position="133"/>
    </location>
</feature>
<keyword evidence="9" id="KW-1185">Reference proteome</keyword>
<feature type="transmembrane region" description="Helical" evidence="6">
    <location>
        <begin position="674"/>
        <end position="692"/>
    </location>
</feature>
<dbReference type="EMBL" id="RHJS01000002">
    <property type="protein sequence ID" value="RRK31840.1"/>
    <property type="molecule type" value="Genomic_DNA"/>
</dbReference>
<dbReference type="RefSeq" id="WP_125127432.1">
    <property type="nucleotide sequence ID" value="NZ_RHJS01000002.1"/>
</dbReference>
<feature type="transmembrane region" description="Helical" evidence="6">
    <location>
        <begin position="579"/>
        <end position="603"/>
    </location>
</feature>
<dbReference type="PANTHER" id="PTHR46795">
    <property type="entry name" value="ABC TRANSPORTER PERMEASE-RELATED-RELATED"/>
    <property type="match status" value="1"/>
</dbReference>
<evidence type="ECO:0000259" key="7">
    <source>
        <dbReference type="Pfam" id="PF02687"/>
    </source>
</evidence>
<feature type="transmembrane region" description="Helical" evidence="6">
    <location>
        <begin position="238"/>
        <end position="260"/>
    </location>
</feature>
<keyword evidence="5 6" id="KW-0472">Membrane</keyword>
<feature type="transmembrane region" description="Helical" evidence="6">
    <location>
        <begin position="284"/>
        <end position="303"/>
    </location>
</feature>
<evidence type="ECO:0000256" key="4">
    <source>
        <dbReference type="ARBA" id="ARBA00022989"/>
    </source>
</evidence>
<comment type="subcellular location">
    <subcellularLocation>
        <location evidence="1">Cell membrane</location>
        <topology evidence="1">Multi-pass membrane protein</topology>
    </subcellularLocation>
</comment>
<keyword evidence="3 6" id="KW-0812">Transmembrane</keyword>
<evidence type="ECO:0000256" key="3">
    <source>
        <dbReference type="ARBA" id="ARBA00022692"/>
    </source>
</evidence>
<evidence type="ECO:0000313" key="8">
    <source>
        <dbReference type="EMBL" id="RRK31840.1"/>
    </source>
</evidence>
<reference evidence="8" key="1">
    <citation type="submission" date="2018-10" db="EMBL/GenBank/DDBJ databases">
        <title>Schaedlerella arabinophila gen. nov. sp. nov., isolated from the mouse intestinal tract and comparative analysis with the genome of the closely related altered Schaedler flora strain ASF502.</title>
        <authorList>
            <person name="Miyake S."/>
            <person name="Soh M."/>
            <person name="Seedorf H."/>
        </authorList>
    </citation>
    <scope>NUCLEOTIDE SEQUENCE [LARGE SCALE GENOMIC DNA]</scope>
    <source>
        <strain evidence="8">DSM 106076</strain>
    </source>
</reference>
<evidence type="ECO:0000313" key="9">
    <source>
        <dbReference type="Proteomes" id="UP000274920"/>
    </source>
</evidence>
<dbReference type="InterPro" id="IPR003838">
    <property type="entry name" value="ABC3_permease_C"/>
</dbReference>
<dbReference type="Proteomes" id="UP000274920">
    <property type="component" value="Unassembled WGS sequence"/>
</dbReference>
<feature type="transmembrane region" description="Helical" evidence="6">
    <location>
        <begin position="201"/>
        <end position="218"/>
    </location>
</feature>
<evidence type="ECO:0000256" key="1">
    <source>
        <dbReference type="ARBA" id="ARBA00004651"/>
    </source>
</evidence>
<evidence type="ECO:0000256" key="6">
    <source>
        <dbReference type="SAM" id="Phobius"/>
    </source>
</evidence>
<feature type="transmembrane region" description="Helical" evidence="6">
    <location>
        <begin position="20"/>
        <end position="39"/>
    </location>
</feature>
<evidence type="ECO:0000256" key="2">
    <source>
        <dbReference type="ARBA" id="ARBA00022475"/>
    </source>
</evidence>
<dbReference type="GO" id="GO:0005886">
    <property type="term" value="C:plasma membrane"/>
    <property type="evidence" value="ECO:0007669"/>
    <property type="project" value="UniProtKB-SubCell"/>
</dbReference>
<comment type="caution">
    <text evidence="8">The sequence shown here is derived from an EMBL/GenBank/DDBJ whole genome shotgun (WGS) entry which is preliminary data.</text>
</comment>
<protein>
    <submittedName>
        <fullName evidence="8">ABC transporter permease</fullName>
    </submittedName>
</protein>
<organism evidence="8 9">
    <name type="scientific">Schaedlerella arabinosiphila</name>
    <dbReference type="NCBI Taxonomy" id="2044587"/>
    <lineage>
        <taxon>Bacteria</taxon>
        <taxon>Bacillati</taxon>
        <taxon>Bacillota</taxon>
        <taxon>Clostridia</taxon>
        <taxon>Lachnospirales</taxon>
        <taxon>Lachnospiraceae</taxon>
        <taxon>Schaedlerella</taxon>
    </lineage>
</organism>
<feature type="transmembrane region" description="Helical" evidence="6">
    <location>
        <begin position="640"/>
        <end position="662"/>
    </location>
</feature>
<keyword evidence="4 6" id="KW-1133">Transmembrane helix</keyword>
<name>A0A426DG75_9FIRM</name>
<accession>A0A426DG75</accession>
<feature type="transmembrane region" description="Helical" evidence="6">
    <location>
        <begin position="59"/>
        <end position="82"/>
    </location>
</feature>
<keyword evidence="2" id="KW-1003">Cell membrane</keyword>
<dbReference type="InterPro" id="IPR052536">
    <property type="entry name" value="ABC-4_Integral_Memb_Prot"/>
</dbReference>
<gene>
    <name evidence="8" type="ORF">EBB54_11010</name>
</gene>
<dbReference type="AlphaFoldDB" id="A0A426DG75"/>
<dbReference type="Pfam" id="PF02687">
    <property type="entry name" value="FtsX"/>
    <property type="match status" value="1"/>
</dbReference>
<sequence length="711" mass="81331">MNTFSEVYKTLRRQNRKQYLLLFGCLFFSALLISSYISMMYSPTILTVLPEGGDSRKQVMMIFVLTAIGCMVFSLYAAGLFFRQRSKDTGIFLALGADRRLLAMQVLKEMCLLLALSCICGIVLSIPFTRGLWTLFRLLVVDTEEMTLFLDPRAFVFTLAFSLMILFLLLFTGYRSIQRISVIDIIHESHRSEPIRSVPKSYGKLGIALLCAGVFLGYQGPSFFMSVFHWNPPGALSALLYLPALTGLYMILLHTVVNGWRQSTHRYKNLVSDSQMKFQGRQTVQTLLVMSILIAGAYFASFYTPVTGTGSAAEYSLRQTDFLYRFRMDQKIPRKPEVQTLAGRYDVEITDWTDIPAIRLGVDGMDRIWTQQAVGMTEELRYRRLLCSALFLPESAYASYTGDAPGLKPGTLGAVFRGDANPDSYSSRDVSLVTNTLSGQTMKVDSIVPLKHDTLFGYYVMNDEDFLSMETGLSEEWKEMLCLFNVTDWENSYDFAKALFYDITDHSDQNVELYRSWDPVVKQIDDHEKGFYFLDPEHIEDHGFEKIDYNERDSSAFRLNWEYMPKFRILDKQDFLKTLAVYFMLFIFIAIVCFAAVFVIAFTRTMTIVLSGRLVYEDLRRLGASDPYLYHTVRDQAKRVFLTPAVVGTSAIYCFFAMILYLNDQSFSPSELTALWICALVAVPVSLLYYGIYRVTLRKACRVLDIRCKKD</sequence>
<evidence type="ECO:0000256" key="5">
    <source>
        <dbReference type="ARBA" id="ARBA00023136"/>
    </source>
</evidence>
<proteinExistence type="predicted"/>
<feature type="domain" description="ABC3 transporter permease C-terminal" evidence="7">
    <location>
        <begin position="61"/>
        <end position="178"/>
    </location>
</feature>